<accession>A0A9X3EF87</accession>
<feature type="region of interest" description="Disordered" evidence="2">
    <location>
        <begin position="55"/>
        <end position="74"/>
    </location>
</feature>
<dbReference type="RefSeq" id="WP_283174361.1">
    <property type="nucleotide sequence ID" value="NZ_JAPNOA010000039.1"/>
</dbReference>
<dbReference type="EMBL" id="JAPNOA010000039">
    <property type="protein sequence ID" value="MCY0966150.1"/>
    <property type="molecule type" value="Genomic_DNA"/>
</dbReference>
<dbReference type="InterPro" id="IPR025392">
    <property type="entry name" value="DUF4124"/>
</dbReference>
<feature type="signal peptide" evidence="3">
    <location>
        <begin position="1"/>
        <end position="18"/>
    </location>
</feature>
<sequence length="168" mass="18458">MLKTLPLLLALASFHAVAGSGSYHVCTDAKGQKLFTQDPCPNGQAAEVKHYSVTNTAPAPAPDAASDNRLSTDNPAYIKMRDSNRRAELERAIKKSEKEISKLQQQLDTELAGLKVKQGQANNNLAGATYQQSLATEMQAVTDRYKLQMQNKQSELDRQREELAGLQN</sequence>
<keyword evidence="3" id="KW-0732">Signal</keyword>
<organism evidence="5 6">
    <name type="scientific">Parathalassolituus penaei</name>
    <dbReference type="NCBI Taxonomy" id="2997323"/>
    <lineage>
        <taxon>Bacteria</taxon>
        <taxon>Pseudomonadati</taxon>
        <taxon>Pseudomonadota</taxon>
        <taxon>Gammaproteobacteria</taxon>
        <taxon>Oceanospirillales</taxon>
        <taxon>Oceanospirillaceae</taxon>
        <taxon>Parathalassolituus</taxon>
    </lineage>
</organism>
<reference evidence="5" key="1">
    <citation type="submission" date="2022-11" db="EMBL/GenBank/DDBJ databases">
        <title>Parathalassolutuus dongxingensis gen. nov., sp. nov., a novel member of family Oceanospirillaceae isolated from a coastal shrimp pond in Guangxi, China.</title>
        <authorList>
            <person name="Chen H."/>
        </authorList>
    </citation>
    <scope>NUCLEOTIDE SEQUENCE</scope>
    <source>
        <strain evidence="5">G-43</strain>
    </source>
</reference>
<name>A0A9X3EF87_9GAMM</name>
<evidence type="ECO:0000256" key="3">
    <source>
        <dbReference type="SAM" id="SignalP"/>
    </source>
</evidence>
<feature type="domain" description="DUF4124" evidence="4">
    <location>
        <begin position="11"/>
        <end position="65"/>
    </location>
</feature>
<evidence type="ECO:0000259" key="4">
    <source>
        <dbReference type="Pfam" id="PF13511"/>
    </source>
</evidence>
<comment type="caution">
    <text evidence="5">The sequence shown here is derived from an EMBL/GenBank/DDBJ whole genome shotgun (WGS) entry which is preliminary data.</text>
</comment>
<dbReference type="Pfam" id="PF13511">
    <property type="entry name" value="DUF4124"/>
    <property type="match status" value="1"/>
</dbReference>
<dbReference type="AlphaFoldDB" id="A0A9X3EF87"/>
<gene>
    <name evidence="5" type="ORF">OUO13_13230</name>
</gene>
<evidence type="ECO:0000256" key="1">
    <source>
        <dbReference type="SAM" id="Coils"/>
    </source>
</evidence>
<evidence type="ECO:0000256" key="2">
    <source>
        <dbReference type="SAM" id="MobiDB-lite"/>
    </source>
</evidence>
<proteinExistence type="predicted"/>
<dbReference type="Proteomes" id="UP001150830">
    <property type="component" value="Unassembled WGS sequence"/>
</dbReference>
<evidence type="ECO:0000313" key="6">
    <source>
        <dbReference type="Proteomes" id="UP001150830"/>
    </source>
</evidence>
<evidence type="ECO:0000313" key="5">
    <source>
        <dbReference type="EMBL" id="MCY0966150.1"/>
    </source>
</evidence>
<protein>
    <submittedName>
        <fullName evidence="5">DUF4124 domain-containing protein</fullName>
    </submittedName>
</protein>
<keyword evidence="1" id="KW-0175">Coiled coil</keyword>
<feature type="coiled-coil region" evidence="1">
    <location>
        <begin position="79"/>
        <end position="113"/>
    </location>
</feature>
<feature type="chain" id="PRO_5040731562" evidence="3">
    <location>
        <begin position="19"/>
        <end position="168"/>
    </location>
</feature>
<keyword evidence="6" id="KW-1185">Reference proteome</keyword>